<accession>A0ABT3ZYF8</accession>
<name>A0ABT3ZYF8_9BACT</name>
<gene>
    <name evidence="2" type="ORF">OV287_08005</name>
</gene>
<protein>
    <submittedName>
        <fullName evidence="2">Autotransporter outer membrane beta-barrel domain-containing protein</fullName>
    </submittedName>
</protein>
<dbReference type="RefSeq" id="WP_267533394.1">
    <property type="nucleotide sequence ID" value="NZ_JAPNKA010000001.1"/>
</dbReference>
<reference evidence="2 3" key="1">
    <citation type="submission" date="2022-11" db="EMBL/GenBank/DDBJ databases">
        <title>Minimal conservation of predation-associated metabolite biosynthetic gene clusters underscores biosynthetic potential of Myxococcota including descriptions for ten novel species: Archangium lansinium sp. nov., Myxococcus landrumus sp. nov., Nannocystis bai.</title>
        <authorList>
            <person name="Ahearne A."/>
            <person name="Stevens C."/>
            <person name="Phillips K."/>
        </authorList>
    </citation>
    <scope>NUCLEOTIDE SEQUENCE [LARGE SCALE GENOMIC DNA]</scope>
    <source>
        <strain evidence="2 3">MIWBW</strain>
    </source>
</reference>
<keyword evidence="3" id="KW-1185">Reference proteome</keyword>
<evidence type="ECO:0000256" key="1">
    <source>
        <dbReference type="SAM" id="MobiDB-lite"/>
    </source>
</evidence>
<dbReference type="EMBL" id="JAPNKA010000001">
    <property type="protein sequence ID" value="MCY1074428.1"/>
    <property type="molecule type" value="Genomic_DNA"/>
</dbReference>
<dbReference type="InterPro" id="IPR036709">
    <property type="entry name" value="Autotransporte_beta_dom_sf"/>
</dbReference>
<dbReference type="Proteomes" id="UP001207654">
    <property type="component" value="Unassembled WGS sequence"/>
</dbReference>
<sequence>MNALAVLVSTILVAQTSMVSVSFDLRSLSEKDYRQLDGLSLERKVSLRLTQEGFAVVSPDHPAAQIRVRARRVENSLVVEALGPAGSLQRVVRLDAGSLDALHFEVTQKVAELSRAMDVPSPETTPPPVTAPAAERGSPLELSLGAGALWRTGAVDPLLLTSARLGLGRIGLDLEAGISASRGLDMHVFETQGSVGLGYRFALAGPLQVEPSAAFGLVLHGYQVTDPFAAASGGTLVGPAGWARLRARWAVAARLSLELRLALGLSTPIEHVSEGMTLWTRGGLRGETVLGLTWAP</sequence>
<proteinExistence type="predicted"/>
<dbReference type="SUPFAM" id="SSF103515">
    <property type="entry name" value="Autotransporter"/>
    <property type="match status" value="1"/>
</dbReference>
<evidence type="ECO:0000313" key="2">
    <source>
        <dbReference type="EMBL" id="MCY1074428.1"/>
    </source>
</evidence>
<organism evidence="2 3">
    <name type="scientific">Archangium lansingense</name>
    <dbReference type="NCBI Taxonomy" id="2995310"/>
    <lineage>
        <taxon>Bacteria</taxon>
        <taxon>Pseudomonadati</taxon>
        <taxon>Myxococcota</taxon>
        <taxon>Myxococcia</taxon>
        <taxon>Myxococcales</taxon>
        <taxon>Cystobacterineae</taxon>
        <taxon>Archangiaceae</taxon>
        <taxon>Archangium</taxon>
    </lineage>
</organism>
<comment type="caution">
    <text evidence="2">The sequence shown here is derived from an EMBL/GenBank/DDBJ whole genome shotgun (WGS) entry which is preliminary data.</text>
</comment>
<evidence type="ECO:0000313" key="3">
    <source>
        <dbReference type="Proteomes" id="UP001207654"/>
    </source>
</evidence>
<feature type="region of interest" description="Disordered" evidence="1">
    <location>
        <begin position="117"/>
        <end position="136"/>
    </location>
</feature>